<dbReference type="CDD" id="cd04301">
    <property type="entry name" value="NAT_SF"/>
    <property type="match status" value="1"/>
</dbReference>
<accession>A0A8J6IWE8</accession>
<feature type="domain" description="N-acetyltransferase" evidence="1">
    <location>
        <begin position="3"/>
        <end position="144"/>
    </location>
</feature>
<dbReference type="Gene3D" id="3.40.630.30">
    <property type="match status" value="1"/>
</dbReference>
<dbReference type="EMBL" id="JACNEP010000013">
    <property type="protein sequence ID" value="MBC3767057.1"/>
    <property type="molecule type" value="Genomic_DNA"/>
</dbReference>
<dbReference type="Pfam" id="PF13673">
    <property type="entry name" value="Acetyltransf_10"/>
    <property type="match status" value="1"/>
</dbReference>
<reference evidence="2" key="2">
    <citation type="submission" date="2020-08" db="EMBL/GenBank/DDBJ databases">
        <authorList>
            <person name="Lai Q."/>
        </authorList>
    </citation>
    <scope>NUCLEOTIDE SEQUENCE</scope>
    <source>
        <strain evidence="2">S27-2</strain>
    </source>
</reference>
<keyword evidence="3" id="KW-1185">Reference proteome</keyword>
<dbReference type="InterPro" id="IPR000182">
    <property type="entry name" value="GNAT_dom"/>
</dbReference>
<dbReference type="InterPro" id="IPR016181">
    <property type="entry name" value="Acyl_CoA_acyltransferase"/>
</dbReference>
<protein>
    <submittedName>
        <fullName evidence="2">GNAT family N-acetyltransferase</fullName>
    </submittedName>
</protein>
<dbReference type="GO" id="GO:0016747">
    <property type="term" value="F:acyltransferase activity, transferring groups other than amino-acyl groups"/>
    <property type="evidence" value="ECO:0007669"/>
    <property type="project" value="InterPro"/>
</dbReference>
<proteinExistence type="predicted"/>
<gene>
    <name evidence="2" type="ORF">H8B19_14320</name>
</gene>
<sequence>MTYKLIPATEQDLGFLLKLRKLSMQQHLHTAGIFLDDEEHLKRIQVHFEHVHLILIDEQAVGMLKYWQTDNEIKIAQLQLMPSTQGKGLGKAILQDIMQQANELNLPVRLSVLKENPAKHLYYRLGFEQESEDQYEYYLCKPVLKHSVN</sequence>
<dbReference type="AlphaFoldDB" id="A0A8J6IWE8"/>
<evidence type="ECO:0000313" key="3">
    <source>
        <dbReference type="Proteomes" id="UP000601768"/>
    </source>
</evidence>
<evidence type="ECO:0000259" key="1">
    <source>
        <dbReference type="PROSITE" id="PS51186"/>
    </source>
</evidence>
<dbReference type="SUPFAM" id="SSF55729">
    <property type="entry name" value="Acyl-CoA N-acyltransferases (Nat)"/>
    <property type="match status" value="1"/>
</dbReference>
<organism evidence="2 3">
    <name type="scientific">Neptunicella marina</name>
    <dbReference type="NCBI Taxonomy" id="2125989"/>
    <lineage>
        <taxon>Bacteria</taxon>
        <taxon>Pseudomonadati</taxon>
        <taxon>Pseudomonadota</taxon>
        <taxon>Gammaproteobacteria</taxon>
        <taxon>Alteromonadales</taxon>
        <taxon>Alteromonadaceae</taxon>
        <taxon>Neptunicella</taxon>
    </lineage>
</organism>
<dbReference type="PROSITE" id="PS51186">
    <property type="entry name" value="GNAT"/>
    <property type="match status" value="1"/>
</dbReference>
<name>A0A8J6IWE8_9ALTE</name>
<comment type="caution">
    <text evidence="2">The sequence shown here is derived from an EMBL/GenBank/DDBJ whole genome shotgun (WGS) entry which is preliminary data.</text>
</comment>
<dbReference type="Proteomes" id="UP000601768">
    <property type="component" value="Unassembled WGS sequence"/>
</dbReference>
<dbReference type="RefSeq" id="WP_186507572.1">
    <property type="nucleotide sequence ID" value="NZ_JACNEP010000013.1"/>
</dbReference>
<evidence type="ECO:0000313" key="2">
    <source>
        <dbReference type="EMBL" id="MBC3767057.1"/>
    </source>
</evidence>
<reference evidence="2" key="1">
    <citation type="journal article" date="2018" name="Int. J. Syst. Evol. Microbiol.">
        <title>Neptunicella marina gen. nov., sp. nov., isolated from surface seawater.</title>
        <authorList>
            <person name="Liu X."/>
            <person name="Lai Q."/>
            <person name="Du Y."/>
            <person name="Zhang X."/>
            <person name="Liu Z."/>
            <person name="Sun F."/>
            <person name="Shao Z."/>
        </authorList>
    </citation>
    <scope>NUCLEOTIDE SEQUENCE</scope>
    <source>
        <strain evidence="2">S27-2</strain>
    </source>
</reference>